<evidence type="ECO:0000313" key="2">
    <source>
        <dbReference type="EMBL" id="SCY46159.1"/>
    </source>
</evidence>
<dbReference type="STRING" id="381306.AN478_06050"/>
<protein>
    <submittedName>
        <fullName evidence="2">Uncharacterized protein</fullName>
    </submittedName>
</protein>
<feature type="compositionally biased region" description="Low complexity" evidence="1">
    <location>
        <begin position="104"/>
        <end position="132"/>
    </location>
</feature>
<evidence type="ECO:0000313" key="3">
    <source>
        <dbReference type="Proteomes" id="UP000183104"/>
    </source>
</evidence>
<accession>A0A1G5G4C4</accession>
<gene>
    <name evidence="2" type="ORF">SAMN05661077_2167</name>
</gene>
<name>A0A1G5G4C4_9GAMM</name>
<dbReference type="EMBL" id="FMUN01000006">
    <property type="protein sequence ID" value="SCY46159.1"/>
    <property type="molecule type" value="Genomic_DNA"/>
</dbReference>
<dbReference type="AlphaFoldDB" id="A0A1G5G4C4"/>
<keyword evidence="3" id="KW-1185">Reference proteome</keyword>
<evidence type="ECO:0000256" key="1">
    <source>
        <dbReference type="SAM" id="MobiDB-lite"/>
    </source>
</evidence>
<feature type="region of interest" description="Disordered" evidence="1">
    <location>
        <begin position="104"/>
        <end position="138"/>
    </location>
</feature>
<sequence length="335" mass="35413">MPKEIRVGTRGLREDALRTLPLFLQRVALEKEGEWRLVSGEEAADVLLVDIDRADPPGGSGTAAAQDEIPVVAVSDDPGRLPPGRPGLVYPLRAQELGRALLRSTGAEPSESPESETPAEPAQPAPGAKGNPPAGPCSRKVAELIEPLRREQAGTDLRLDLEDGHYLAASPEKGYFVTTLHIGGFAHQCPGLAEKEWQPIRGGLPEGQGPRRSMAQLEWLLAYFGARDGLLPQIPRDAGFTLQAWPDYQVVPMAANKPRVWAYLKGHAADAGTIAAATGVDWGEVVGSLNAGWLAGAVRSAPVTTPSPAGSKDGTAKAEIIGKIQQRLGLQPGGE</sequence>
<reference evidence="3" key="1">
    <citation type="submission" date="2016-10" db="EMBL/GenBank/DDBJ databases">
        <authorList>
            <person name="Varghese N."/>
        </authorList>
    </citation>
    <scope>NUCLEOTIDE SEQUENCE [LARGE SCALE GENOMIC DNA]</scope>
    <source>
        <strain evidence="3">HL 19</strain>
    </source>
</reference>
<dbReference type="Proteomes" id="UP000183104">
    <property type="component" value="Unassembled WGS sequence"/>
</dbReference>
<proteinExistence type="predicted"/>
<dbReference type="RefSeq" id="WP_143004141.1">
    <property type="nucleotide sequence ID" value="NZ_FMUN01000006.1"/>
</dbReference>
<organism evidence="2 3">
    <name type="scientific">Thiohalorhabdus denitrificans</name>
    <dbReference type="NCBI Taxonomy" id="381306"/>
    <lineage>
        <taxon>Bacteria</taxon>
        <taxon>Pseudomonadati</taxon>
        <taxon>Pseudomonadota</taxon>
        <taxon>Gammaproteobacteria</taxon>
        <taxon>Thiohalorhabdales</taxon>
        <taxon>Thiohalorhabdaceae</taxon>
        <taxon>Thiohalorhabdus</taxon>
    </lineage>
</organism>